<evidence type="ECO:0000313" key="2">
    <source>
        <dbReference type="Proteomes" id="UP001168883"/>
    </source>
</evidence>
<gene>
    <name evidence="1" type="ORF">Q3C12_32040</name>
</gene>
<proteinExistence type="predicted"/>
<accession>A0ABT8VKW5</accession>
<organism evidence="1 2">
    <name type="scientific">Paenibacillus ehimensis</name>
    <dbReference type="NCBI Taxonomy" id="79264"/>
    <lineage>
        <taxon>Bacteria</taxon>
        <taxon>Bacillati</taxon>
        <taxon>Bacillota</taxon>
        <taxon>Bacilli</taxon>
        <taxon>Bacillales</taxon>
        <taxon>Paenibacillaceae</taxon>
        <taxon>Paenibacillus</taxon>
    </lineage>
</organism>
<name>A0ABT8VKW5_9BACL</name>
<dbReference type="Proteomes" id="UP001168883">
    <property type="component" value="Unassembled WGS sequence"/>
</dbReference>
<protein>
    <submittedName>
        <fullName evidence="1">Uncharacterized protein</fullName>
    </submittedName>
</protein>
<evidence type="ECO:0000313" key="1">
    <source>
        <dbReference type="EMBL" id="MDO3681626.1"/>
    </source>
</evidence>
<comment type="caution">
    <text evidence="1">The sequence shown here is derived from an EMBL/GenBank/DDBJ whole genome shotgun (WGS) entry which is preliminary data.</text>
</comment>
<sequence>MRWKIWCGPARRGEREMIEYGNPDIRELRFERFRSRVEARGEQWIDVEVSLELAEGSKVPDGIVELGALIVCTRRGDIVEIVPQDEGRDCEYQFTEQEKEQLRTYYEREVRPTVEQMR</sequence>
<reference evidence="1" key="1">
    <citation type="submission" date="2023-07" db="EMBL/GenBank/DDBJ databases">
        <authorList>
            <person name="Aktuganov G."/>
            <person name="Boyko T."/>
            <person name="Delegan Y."/>
            <person name="Galimzianova N."/>
            <person name="Gilvanova E."/>
            <person name="Korobov V."/>
            <person name="Kuzmina L."/>
            <person name="Melentiev A."/>
            <person name="Milman P."/>
            <person name="Ryabova A."/>
            <person name="Stupak E."/>
            <person name="Yasakov T."/>
            <person name="Zharikova N."/>
            <person name="Zhurenko E."/>
        </authorList>
    </citation>
    <scope>NUCLEOTIDE SEQUENCE</scope>
    <source>
        <strain evidence="1">IB-739</strain>
    </source>
</reference>
<dbReference type="EMBL" id="JAUMKJ010000072">
    <property type="protein sequence ID" value="MDO3681626.1"/>
    <property type="molecule type" value="Genomic_DNA"/>
</dbReference>
<dbReference type="RefSeq" id="WP_302881306.1">
    <property type="nucleotide sequence ID" value="NZ_JAUMKJ010000072.1"/>
</dbReference>
<keyword evidence="2" id="KW-1185">Reference proteome</keyword>